<name>A0A552V4H3_9FLAO</name>
<sequence length="468" mass="54058">MKMISIFQILLEKMGLTRLSSRLVFLKKKNSQQPEKNTMLQNFITSALIIDDKEAEVASLKEYLDSKDIWVKHFTPDQLREKTSVFNNRKLIFLDLFLEDGQDEINNINIIRALFTKVLGTSFGTYGIVLWTKHTEHFTEFINRIFKPTNNFTLPLFAVALDKTLYMNNNYEGLLEGVEEKLKENVASSLFIEWNKSVKSGSDHTIKMLYDLFDNDPKKYINLEPLLHSLALNFTGIPADNIGNYDLQKDLVKSLMDSLQFEISNRFNKIDNLFSDPKKLNFNASKEEKQLIFSKLNTLLMLDNHNLAQDSPIPGNIYEIKDESSAMFIKTITVKKADKDLNSDPDYKDLPKRRICIEMTPPCDFALGKKKKFSRVVGGLHMDYDANIKTSAFGGENFYTFLYPIQLEGFEKPQMLIFDFYHFQTLIEDDLKDSTRFSIIYRAKDKLFADILQKLSSHTARLGIGVLQ</sequence>
<protein>
    <recommendedName>
        <fullName evidence="3">Response receiver domain-containing protein</fullName>
    </recommendedName>
</protein>
<comment type="caution">
    <text evidence="1">The sequence shown here is derived from an EMBL/GenBank/DDBJ whole genome shotgun (WGS) entry which is preliminary data.</text>
</comment>
<proteinExistence type="predicted"/>
<keyword evidence="2" id="KW-1185">Reference proteome</keyword>
<evidence type="ECO:0008006" key="3">
    <source>
        <dbReference type="Google" id="ProtNLM"/>
    </source>
</evidence>
<dbReference type="EMBL" id="VJVZ01000004">
    <property type="protein sequence ID" value="TRW25358.1"/>
    <property type="molecule type" value="Genomic_DNA"/>
</dbReference>
<dbReference type="Proteomes" id="UP000320643">
    <property type="component" value="Unassembled WGS sequence"/>
</dbReference>
<evidence type="ECO:0000313" key="1">
    <source>
        <dbReference type="EMBL" id="TRW25358.1"/>
    </source>
</evidence>
<gene>
    <name evidence="1" type="ORF">FMM05_08625</name>
</gene>
<dbReference type="AlphaFoldDB" id="A0A552V4H3"/>
<dbReference type="OrthoDB" id="1490931at2"/>
<organism evidence="1 2">
    <name type="scientific">Flavobacterium zepuense</name>
    <dbReference type="NCBI Taxonomy" id="2593302"/>
    <lineage>
        <taxon>Bacteria</taxon>
        <taxon>Pseudomonadati</taxon>
        <taxon>Bacteroidota</taxon>
        <taxon>Flavobacteriia</taxon>
        <taxon>Flavobacteriales</taxon>
        <taxon>Flavobacteriaceae</taxon>
        <taxon>Flavobacterium</taxon>
    </lineage>
</organism>
<reference evidence="1 2" key="1">
    <citation type="submission" date="2019-07" db="EMBL/GenBank/DDBJ databases">
        <title>Flavobacterium sp. nov., isolated from glacier ice.</title>
        <authorList>
            <person name="Liu Q."/>
            <person name="Xin Y.-H."/>
        </authorList>
    </citation>
    <scope>NUCLEOTIDE SEQUENCE [LARGE SCALE GENOMIC DNA]</scope>
    <source>
        <strain evidence="1 2">ZT4R6</strain>
    </source>
</reference>
<accession>A0A552V4H3</accession>
<evidence type="ECO:0000313" key="2">
    <source>
        <dbReference type="Proteomes" id="UP000320643"/>
    </source>
</evidence>